<evidence type="ECO:0000313" key="4">
    <source>
        <dbReference type="Proteomes" id="UP000182258"/>
    </source>
</evidence>
<dbReference type="PATRIC" id="fig|728005.3.peg.2809"/>
<reference evidence="1 3" key="1">
    <citation type="submission" date="2015-03" db="EMBL/GenBank/DDBJ databases">
        <authorList>
            <person name="Lepp D."/>
            <person name="Hassan Y.I."/>
            <person name="Li X.-Z."/>
            <person name="Zhou T."/>
        </authorList>
    </citation>
    <scope>NUCLEOTIDE SEQUENCE [LARGE SCALE GENOMIC DNA]</scope>
    <source>
        <strain evidence="1 3">Cr7-05</strain>
    </source>
</reference>
<sequence>MNWLFDERTECYSVQTTLTVGEYLDLVESAYQSKGSLSGQRDALKTTTGKRIRERMVSDIRRGAVLPPVVIGVVVDEKTFQKYPVADAILIEEILPEDVKGKLSIIDGMQRTTALMEAASVDIGVRDRAMRVEFWLTRSVRAMVYRMLVLNTGQVPWTLGRQLSVVYAPLLAEITDRVPELNRVFTPDKGGRRVTAGEFGSDAIVELYIAFNLRKVTVDTKESLSDEFSRLDFVENVSDDRFQGQFYSVMSVLVQLDKAFSKYDSGAPVRFGKGRNIFDGQPARIGLVVAIAQYVLGRPGADRQSGERATRMDEIVTNAGAMCTRVGKLNVEELGDFLRLEVLTETLDRRVGQVGRYERNMFFEAFNVLVSEGFEVPSMEPCWRAN</sequence>
<evidence type="ECO:0000313" key="1">
    <source>
        <dbReference type="EMBL" id="KKC31079.1"/>
    </source>
</evidence>
<gene>
    <name evidence="2" type="ORF">SAMN04488059_12366</name>
    <name evidence="1" type="ORF">WH91_21700</name>
</gene>
<keyword evidence="3" id="KW-1185">Reference proteome</keyword>
<proteinExistence type="predicted"/>
<protein>
    <recommendedName>
        <fullName evidence="5">DGQHR domain-containing protein</fullName>
    </recommendedName>
</protein>
<dbReference type="STRING" id="728005.SAMN04488059_12366"/>
<name>A0A0F5PTG8_9HYPH</name>
<dbReference type="RefSeq" id="WP_046173077.1">
    <property type="nucleotide sequence ID" value="NZ_FOMB01000023.1"/>
</dbReference>
<evidence type="ECO:0000313" key="3">
    <source>
        <dbReference type="Proteomes" id="UP000033519"/>
    </source>
</evidence>
<dbReference type="AlphaFoldDB" id="A0A0F5PTG8"/>
<dbReference type="Proteomes" id="UP000033519">
    <property type="component" value="Unassembled WGS sequence"/>
</dbReference>
<reference evidence="2 4" key="2">
    <citation type="submission" date="2016-10" db="EMBL/GenBank/DDBJ databases">
        <authorList>
            <person name="de Groot N.N."/>
        </authorList>
    </citation>
    <scope>NUCLEOTIDE SEQUENCE [LARGE SCALE GENOMIC DNA]</scope>
    <source>
        <strain evidence="2 4">CGMCC 1.10210</strain>
    </source>
</reference>
<organism evidence="2 4">
    <name type="scientific">Devosia psychrophila</name>
    <dbReference type="NCBI Taxonomy" id="728005"/>
    <lineage>
        <taxon>Bacteria</taxon>
        <taxon>Pseudomonadati</taxon>
        <taxon>Pseudomonadota</taxon>
        <taxon>Alphaproteobacteria</taxon>
        <taxon>Hyphomicrobiales</taxon>
        <taxon>Devosiaceae</taxon>
        <taxon>Devosia</taxon>
    </lineage>
</organism>
<accession>A0A0F5PTG8</accession>
<evidence type="ECO:0008006" key="5">
    <source>
        <dbReference type="Google" id="ProtNLM"/>
    </source>
</evidence>
<evidence type="ECO:0000313" key="2">
    <source>
        <dbReference type="EMBL" id="SFD14596.1"/>
    </source>
</evidence>
<dbReference type="EMBL" id="LAPV01000235">
    <property type="protein sequence ID" value="KKC31079.1"/>
    <property type="molecule type" value="Genomic_DNA"/>
</dbReference>
<dbReference type="Proteomes" id="UP000182258">
    <property type="component" value="Unassembled WGS sequence"/>
</dbReference>
<dbReference type="EMBL" id="FOMB01000023">
    <property type="protein sequence ID" value="SFD14596.1"/>
    <property type="molecule type" value="Genomic_DNA"/>
</dbReference>